<keyword evidence="1" id="KW-0732">Signal</keyword>
<dbReference type="eggNOG" id="ENOG5032UPN">
    <property type="taxonomic scope" value="Bacteria"/>
</dbReference>
<dbReference type="PROSITE" id="PS51257">
    <property type="entry name" value="PROKAR_LIPOPROTEIN"/>
    <property type="match status" value="1"/>
</dbReference>
<organism evidence="2 3">
    <name type="scientific">Prevotella fusca JCM 17724</name>
    <dbReference type="NCBI Taxonomy" id="1236517"/>
    <lineage>
        <taxon>Bacteria</taxon>
        <taxon>Pseudomonadati</taxon>
        <taxon>Bacteroidota</taxon>
        <taxon>Bacteroidia</taxon>
        <taxon>Bacteroidales</taxon>
        <taxon>Prevotellaceae</taxon>
        <taxon>Prevotella</taxon>
    </lineage>
</organism>
<dbReference type="OrthoDB" id="1012368at2"/>
<proteinExistence type="predicted"/>
<dbReference type="RefSeq" id="WP_025078073.1">
    <property type="nucleotide sequence ID" value="NZ_BAKO01000008.1"/>
</dbReference>
<name>A0A0K1NNI2_9BACT</name>
<protein>
    <recommendedName>
        <fullName evidence="4">Lipoprotein</fullName>
    </recommendedName>
</protein>
<gene>
    <name evidence="2" type="ORF">ADJ77_13095</name>
</gene>
<dbReference type="EMBL" id="CP012075">
    <property type="protein sequence ID" value="AKU70637.1"/>
    <property type="molecule type" value="Genomic_DNA"/>
</dbReference>
<dbReference type="KEGG" id="pfus:ADJ77_13095"/>
<dbReference type="AlphaFoldDB" id="A0A0K1NNI2"/>
<feature type="chain" id="PRO_5005464865" description="Lipoprotein" evidence="1">
    <location>
        <begin position="29"/>
        <end position="208"/>
    </location>
</feature>
<sequence length="208" mass="23355">MKMIRSKYAVLFLALLAVGCSRSSEDYAEEDYNKLFPFGGIEKPKVSYEDQVVQLGDPYASVSDFVYPGVEITENVRTYKVTLTCSFKEQGFADEDEGEDKVDSRYFIRYVDADKKLHTIATDKRAQGTDFLLTKNKEHTVTFTAKSGFPMYLWVNGVGPQNSSVHATISAVSEDGFTIVKPLAVHEYQNQEGIDKIKAPFCAYIILP</sequence>
<dbReference type="STRING" id="1236517.ADJ77_13095"/>
<evidence type="ECO:0000313" key="3">
    <source>
        <dbReference type="Proteomes" id="UP000060345"/>
    </source>
</evidence>
<feature type="signal peptide" evidence="1">
    <location>
        <begin position="1"/>
        <end position="28"/>
    </location>
</feature>
<evidence type="ECO:0008006" key="4">
    <source>
        <dbReference type="Google" id="ProtNLM"/>
    </source>
</evidence>
<dbReference type="Proteomes" id="UP000060345">
    <property type="component" value="Chromosome 2"/>
</dbReference>
<evidence type="ECO:0000256" key="1">
    <source>
        <dbReference type="SAM" id="SignalP"/>
    </source>
</evidence>
<evidence type="ECO:0000313" key="2">
    <source>
        <dbReference type="EMBL" id="AKU70637.1"/>
    </source>
</evidence>
<reference evidence="2 3" key="1">
    <citation type="submission" date="2015-07" db="EMBL/GenBank/DDBJ databases">
        <authorList>
            <person name="Noorani M."/>
        </authorList>
    </citation>
    <scope>NUCLEOTIDE SEQUENCE [LARGE SCALE GENOMIC DNA]</scope>
    <source>
        <strain evidence="2 3">W1435</strain>
    </source>
</reference>
<accession>A0A0K1NNI2</accession>